<feature type="region of interest" description="Disordered" evidence="3">
    <location>
        <begin position="1"/>
        <end position="26"/>
    </location>
</feature>
<evidence type="ECO:0000256" key="1">
    <source>
        <dbReference type="ARBA" id="ARBA00023125"/>
    </source>
</evidence>
<reference evidence="5 6" key="1">
    <citation type="submission" date="2019-06" db="EMBL/GenBank/DDBJ databases">
        <title>Sequencing the genomes of 1000 actinobacteria strains.</title>
        <authorList>
            <person name="Klenk H.-P."/>
        </authorList>
    </citation>
    <scope>NUCLEOTIDE SEQUENCE [LARGE SCALE GENOMIC DNA]</scope>
    <source>
        <strain evidence="5 6">DSM 21776</strain>
    </source>
</reference>
<dbReference type="PANTHER" id="PTHR30055:SF226">
    <property type="entry name" value="HTH-TYPE TRANSCRIPTIONAL REGULATOR PKSA"/>
    <property type="match status" value="1"/>
</dbReference>
<feature type="DNA-binding region" description="H-T-H motif" evidence="2">
    <location>
        <begin position="49"/>
        <end position="68"/>
    </location>
</feature>
<evidence type="ECO:0000313" key="5">
    <source>
        <dbReference type="EMBL" id="TQN45289.1"/>
    </source>
</evidence>
<feature type="region of interest" description="Disordered" evidence="3">
    <location>
        <begin position="247"/>
        <end position="269"/>
    </location>
</feature>
<dbReference type="EMBL" id="VFQF01000003">
    <property type="protein sequence ID" value="TQN45289.1"/>
    <property type="molecule type" value="Genomic_DNA"/>
</dbReference>
<dbReference type="InterPro" id="IPR009057">
    <property type="entry name" value="Homeodomain-like_sf"/>
</dbReference>
<dbReference type="AlphaFoldDB" id="A0A543PMJ0"/>
<proteinExistence type="predicted"/>
<feature type="compositionally biased region" description="Basic and acidic residues" evidence="3">
    <location>
        <begin position="10"/>
        <end position="26"/>
    </location>
</feature>
<dbReference type="Gene3D" id="1.10.357.10">
    <property type="entry name" value="Tetracycline Repressor, domain 2"/>
    <property type="match status" value="1"/>
</dbReference>
<dbReference type="InterPro" id="IPR001647">
    <property type="entry name" value="HTH_TetR"/>
</dbReference>
<feature type="domain" description="HTH tetR-type" evidence="4">
    <location>
        <begin position="27"/>
        <end position="86"/>
    </location>
</feature>
<dbReference type="Pfam" id="PF00440">
    <property type="entry name" value="TetR_N"/>
    <property type="match status" value="1"/>
</dbReference>
<dbReference type="InterPro" id="IPR050109">
    <property type="entry name" value="HTH-type_TetR-like_transc_reg"/>
</dbReference>
<dbReference type="PANTHER" id="PTHR30055">
    <property type="entry name" value="HTH-TYPE TRANSCRIPTIONAL REGULATOR RUTR"/>
    <property type="match status" value="1"/>
</dbReference>
<dbReference type="GO" id="GO:0003700">
    <property type="term" value="F:DNA-binding transcription factor activity"/>
    <property type="evidence" value="ECO:0007669"/>
    <property type="project" value="TreeGrafter"/>
</dbReference>
<evidence type="ECO:0000313" key="6">
    <source>
        <dbReference type="Proteomes" id="UP000320085"/>
    </source>
</evidence>
<evidence type="ECO:0000259" key="4">
    <source>
        <dbReference type="PROSITE" id="PS50977"/>
    </source>
</evidence>
<comment type="caution">
    <text evidence="5">The sequence shown here is derived from an EMBL/GenBank/DDBJ whole genome shotgun (WGS) entry which is preliminary data.</text>
</comment>
<evidence type="ECO:0000256" key="3">
    <source>
        <dbReference type="SAM" id="MobiDB-lite"/>
    </source>
</evidence>
<evidence type="ECO:0000256" key="2">
    <source>
        <dbReference type="PROSITE-ProRule" id="PRU00335"/>
    </source>
</evidence>
<sequence>MMEGVPTRTDPVERRERSGRAAPMSRDDRRDALVDVFVELAHREGRKPTTSEIAQEAGVAEGTIFRVFATKEALEREAVQAAFCPAPVRRRITSIDPEGSLRERLVDFTRIMQARFTEVFGLMAALGLTEPPNRGPHLACYEAGRHLRSELGHDDQHDDDHAAAHQPLLDSIHALLVHDEDHLVVPAADLVHRLRLLTFSGSHPGIADGQVLSPEEIVDTVLFGLVCRPRTAESGLGIAELYEQLGGDPRGLATPLPDRTAYARDRRPS</sequence>
<dbReference type="SUPFAM" id="SSF46689">
    <property type="entry name" value="Homeodomain-like"/>
    <property type="match status" value="1"/>
</dbReference>
<accession>A0A543PMJ0</accession>
<protein>
    <submittedName>
        <fullName evidence="5">TetR family transcriptional regulator</fullName>
    </submittedName>
</protein>
<dbReference type="Proteomes" id="UP000320085">
    <property type="component" value="Unassembled WGS sequence"/>
</dbReference>
<dbReference type="GO" id="GO:0000976">
    <property type="term" value="F:transcription cis-regulatory region binding"/>
    <property type="evidence" value="ECO:0007669"/>
    <property type="project" value="TreeGrafter"/>
</dbReference>
<name>A0A543PMJ0_9MICO</name>
<gene>
    <name evidence="5" type="ORF">FHX52_4528</name>
</gene>
<keyword evidence="1 2" id="KW-0238">DNA-binding</keyword>
<dbReference type="PROSITE" id="PS50977">
    <property type="entry name" value="HTH_TETR_2"/>
    <property type="match status" value="1"/>
</dbReference>
<organism evidence="5 6">
    <name type="scientific">Humibacillus xanthopallidus</name>
    <dbReference type="NCBI Taxonomy" id="412689"/>
    <lineage>
        <taxon>Bacteria</taxon>
        <taxon>Bacillati</taxon>
        <taxon>Actinomycetota</taxon>
        <taxon>Actinomycetes</taxon>
        <taxon>Micrococcales</taxon>
        <taxon>Intrasporangiaceae</taxon>
        <taxon>Humibacillus</taxon>
    </lineage>
</organism>